<dbReference type="FunFam" id="3.30.200.20:FF:000097">
    <property type="entry name" value="Probable serine/threonine-protein kinase nek1"/>
    <property type="match status" value="1"/>
</dbReference>
<keyword evidence="7 10" id="KW-0067">ATP-binding</keyword>
<comment type="catalytic activity">
    <reaction evidence="8">
        <text>L-threonyl-[protein] + ATP = O-phospho-L-threonyl-[protein] + ADP + H(+)</text>
        <dbReference type="Rhea" id="RHEA:46608"/>
        <dbReference type="Rhea" id="RHEA-COMP:11060"/>
        <dbReference type="Rhea" id="RHEA-COMP:11605"/>
        <dbReference type="ChEBI" id="CHEBI:15378"/>
        <dbReference type="ChEBI" id="CHEBI:30013"/>
        <dbReference type="ChEBI" id="CHEBI:30616"/>
        <dbReference type="ChEBI" id="CHEBI:61977"/>
        <dbReference type="ChEBI" id="CHEBI:456216"/>
        <dbReference type="EC" id="2.7.11.1"/>
    </reaction>
</comment>
<dbReference type="InterPro" id="IPR017441">
    <property type="entry name" value="Protein_kinase_ATP_BS"/>
</dbReference>
<dbReference type="PANTHER" id="PTHR44899">
    <property type="entry name" value="CAMK FAMILY PROTEIN KINASE"/>
    <property type="match status" value="1"/>
</dbReference>
<dbReference type="Proteomes" id="UP001209878">
    <property type="component" value="Unassembled WGS sequence"/>
</dbReference>
<dbReference type="PROSITE" id="PS50011">
    <property type="entry name" value="PROTEIN_KINASE_DOM"/>
    <property type="match status" value="1"/>
</dbReference>
<evidence type="ECO:0000256" key="11">
    <source>
        <dbReference type="SAM" id="MobiDB-lite"/>
    </source>
</evidence>
<dbReference type="SMART" id="SM00220">
    <property type="entry name" value="S_TKc"/>
    <property type="match status" value="1"/>
</dbReference>
<proteinExistence type="inferred from homology"/>
<feature type="domain" description="Protein kinase" evidence="12">
    <location>
        <begin position="5"/>
        <end position="259"/>
    </location>
</feature>
<dbReference type="PROSITE" id="PS00108">
    <property type="entry name" value="PROTEIN_KINASE_ST"/>
    <property type="match status" value="1"/>
</dbReference>
<name>A0AAD9UI55_RIDPI</name>
<keyword evidence="3" id="KW-0723">Serine/threonine-protein kinase</keyword>
<dbReference type="PANTHER" id="PTHR44899:SF3">
    <property type="entry name" value="SERINE_THREONINE-PROTEIN KINASE NEK1"/>
    <property type="match status" value="1"/>
</dbReference>
<comment type="similarity">
    <text evidence="1">Belongs to the protein kinase superfamily. NEK Ser/Thr protein kinase family. NIMA subfamily.</text>
</comment>
<feature type="binding site" evidence="10">
    <location>
        <position position="34"/>
    </location>
    <ligand>
        <name>ATP</name>
        <dbReference type="ChEBI" id="CHEBI:30616"/>
    </ligand>
</feature>
<dbReference type="InterPro" id="IPR000719">
    <property type="entry name" value="Prot_kinase_dom"/>
</dbReference>
<evidence type="ECO:0000256" key="2">
    <source>
        <dbReference type="ARBA" id="ARBA00012513"/>
    </source>
</evidence>
<dbReference type="EMBL" id="JAODUO010000085">
    <property type="protein sequence ID" value="KAK2190241.1"/>
    <property type="molecule type" value="Genomic_DNA"/>
</dbReference>
<dbReference type="InterPro" id="IPR051131">
    <property type="entry name" value="NEK_Ser/Thr_kinase_NIMA"/>
</dbReference>
<feature type="region of interest" description="Disordered" evidence="11">
    <location>
        <begin position="391"/>
        <end position="410"/>
    </location>
</feature>
<keyword evidence="5 10" id="KW-0547">Nucleotide-binding</keyword>
<dbReference type="Pfam" id="PF00069">
    <property type="entry name" value="Pkinase"/>
    <property type="match status" value="1"/>
</dbReference>
<dbReference type="GO" id="GO:0004674">
    <property type="term" value="F:protein serine/threonine kinase activity"/>
    <property type="evidence" value="ECO:0007669"/>
    <property type="project" value="UniProtKB-KW"/>
</dbReference>
<dbReference type="AlphaFoldDB" id="A0AAD9UI55"/>
<dbReference type="InterPro" id="IPR011009">
    <property type="entry name" value="Kinase-like_dom_sf"/>
</dbReference>
<evidence type="ECO:0000256" key="8">
    <source>
        <dbReference type="ARBA" id="ARBA00047899"/>
    </source>
</evidence>
<feature type="region of interest" description="Disordered" evidence="11">
    <location>
        <begin position="429"/>
        <end position="449"/>
    </location>
</feature>
<evidence type="ECO:0000256" key="6">
    <source>
        <dbReference type="ARBA" id="ARBA00022777"/>
    </source>
</evidence>
<dbReference type="PROSITE" id="PS00107">
    <property type="entry name" value="PROTEIN_KINASE_ATP"/>
    <property type="match status" value="1"/>
</dbReference>
<evidence type="ECO:0000256" key="7">
    <source>
        <dbReference type="ARBA" id="ARBA00022840"/>
    </source>
</evidence>
<feature type="compositionally biased region" description="Polar residues" evidence="11">
    <location>
        <begin position="434"/>
        <end position="447"/>
    </location>
</feature>
<evidence type="ECO:0000313" key="14">
    <source>
        <dbReference type="Proteomes" id="UP001209878"/>
    </source>
</evidence>
<dbReference type="InterPro" id="IPR008271">
    <property type="entry name" value="Ser/Thr_kinase_AS"/>
</dbReference>
<sequence>MADKYHKVSVIGSGTFGKVWLVVNREMARPYVIKEIAVTGLTTKLREQTLTEVEALSRCKHLNIIRYRDAFVHDGALHIVMEYAEGGDLHGRIKDQNGIQFNEDVILDWFVQISFALRYIHGLKILHRDLKSQNIFLTNNRLLKVGDFGIARILQGSNDHALTSIGTPYYFSPEICQQLPYDYKSDMWAAGCVLYELCCLRYPFDAADLGALVVAIMRGRYDEIPSNYGQLLRDLIAVLLRKEPERRPTAEQILCIPMMQSHVNDYVGRMSAIREQSTPLPTRRLKRAHDNAGVSPSVEKENVVLPGRAAPSSRKRARCQSWVSPRISSLIDCIKAPHSADASTKRDHAPATRNAAPNVDLFRKIIQKKFAKGDKKELGPEINKTDVGSIKCTHQETPKPGLKEEDVALPPPSKLAYNGVTYNVMPRVLPPEDASTSEGDTSHVQQDASDRHQAHMAGMVIACDARNHLEVDDVNSGTEGNKKCHLEAVCRQMYDCCPRVLSDAVHNMYRLSRSLQRRLETTRFLDYYTAVKEALTLNYSFEELVQSRSADKEFVECLPLFLQLVQLESMSRA</sequence>
<evidence type="ECO:0000256" key="3">
    <source>
        <dbReference type="ARBA" id="ARBA00022527"/>
    </source>
</evidence>
<evidence type="ECO:0000256" key="4">
    <source>
        <dbReference type="ARBA" id="ARBA00022679"/>
    </source>
</evidence>
<comment type="catalytic activity">
    <reaction evidence="9">
        <text>L-seryl-[protein] + ATP = O-phospho-L-seryl-[protein] + ADP + H(+)</text>
        <dbReference type="Rhea" id="RHEA:17989"/>
        <dbReference type="Rhea" id="RHEA-COMP:9863"/>
        <dbReference type="Rhea" id="RHEA-COMP:11604"/>
        <dbReference type="ChEBI" id="CHEBI:15378"/>
        <dbReference type="ChEBI" id="CHEBI:29999"/>
        <dbReference type="ChEBI" id="CHEBI:30616"/>
        <dbReference type="ChEBI" id="CHEBI:83421"/>
        <dbReference type="ChEBI" id="CHEBI:456216"/>
        <dbReference type="EC" id="2.7.11.1"/>
    </reaction>
</comment>
<dbReference type="GO" id="GO:0005524">
    <property type="term" value="F:ATP binding"/>
    <property type="evidence" value="ECO:0007669"/>
    <property type="project" value="UniProtKB-UniRule"/>
</dbReference>
<keyword evidence="4" id="KW-0808">Transferase</keyword>
<gene>
    <name evidence="13" type="ORF">NP493_85g02041</name>
</gene>
<dbReference type="CDD" id="cd08215">
    <property type="entry name" value="STKc_Nek"/>
    <property type="match status" value="1"/>
</dbReference>
<dbReference type="EC" id="2.7.11.1" evidence="2"/>
<comment type="caution">
    <text evidence="13">The sequence shown here is derived from an EMBL/GenBank/DDBJ whole genome shotgun (WGS) entry which is preliminary data.</text>
</comment>
<feature type="compositionally biased region" description="Basic and acidic residues" evidence="11">
    <location>
        <begin position="393"/>
        <end position="406"/>
    </location>
</feature>
<keyword evidence="6" id="KW-0418">Kinase</keyword>
<dbReference type="SUPFAM" id="SSF56112">
    <property type="entry name" value="Protein kinase-like (PK-like)"/>
    <property type="match status" value="1"/>
</dbReference>
<dbReference type="Gene3D" id="1.10.510.10">
    <property type="entry name" value="Transferase(Phosphotransferase) domain 1"/>
    <property type="match status" value="1"/>
</dbReference>
<organism evidence="13 14">
    <name type="scientific">Ridgeia piscesae</name>
    <name type="common">Tubeworm</name>
    <dbReference type="NCBI Taxonomy" id="27915"/>
    <lineage>
        <taxon>Eukaryota</taxon>
        <taxon>Metazoa</taxon>
        <taxon>Spiralia</taxon>
        <taxon>Lophotrochozoa</taxon>
        <taxon>Annelida</taxon>
        <taxon>Polychaeta</taxon>
        <taxon>Sedentaria</taxon>
        <taxon>Canalipalpata</taxon>
        <taxon>Sabellida</taxon>
        <taxon>Siboglinidae</taxon>
        <taxon>Ridgeia</taxon>
    </lineage>
</organism>
<evidence type="ECO:0000313" key="13">
    <source>
        <dbReference type="EMBL" id="KAK2190241.1"/>
    </source>
</evidence>
<evidence type="ECO:0000256" key="10">
    <source>
        <dbReference type="PROSITE-ProRule" id="PRU10141"/>
    </source>
</evidence>
<evidence type="ECO:0000256" key="9">
    <source>
        <dbReference type="ARBA" id="ARBA00048679"/>
    </source>
</evidence>
<evidence type="ECO:0000259" key="12">
    <source>
        <dbReference type="PROSITE" id="PS50011"/>
    </source>
</evidence>
<keyword evidence="14" id="KW-1185">Reference proteome</keyword>
<accession>A0AAD9UI55</accession>
<evidence type="ECO:0000256" key="5">
    <source>
        <dbReference type="ARBA" id="ARBA00022741"/>
    </source>
</evidence>
<protein>
    <recommendedName>
        <fullName evidence="2">non-specific serine/threonine protein kinase</fullName>
        <ecNumber evidence="2">2.7.11.1</ecNumber>
    </recommendedName>
</protein>
<reference evidence="13" key="1">
    <citation type="journal article" date="2023" name="Mol. Biol. Evol.">
        <title>Third-Generation Sequencing Reveals the Adaptive Role of the Epigenome in Three Deep-Sea Polychaetes.</title>
        <authorList>
            <person name="Perez M."/>
            <person name="Aroh O."/>
            <person name="Sun Y."/>
            <person name="Lan Y."/>
            <person name="Juniper S.K."/>
            <person name="Young C.R."/>
            <person name="Angers B."/>
            <person name="Qian P.Y."/>
        </authorList>
    </citation>
    <scope>NUCLEOTIDE SEQUENCE</scope>
    <source>
        <strain evidence="13">R07B-5</strain>
    </source>
</reference>
<evidence type="ECO:0000256" key="1">
    <source>
        <dbReference type="ARBA" id="ARBA00010886"/>
    </source>
</evidence>